<comment type="caution">
    <text evidence="9">The sequence shown here is derived from an EMBL/GenBank/DDBJ whole genome shotgun (WGS) entry which is preliminary data.</text>
</comment>
<comment type="subunit">
    <text evidence="6">The nucleosome is a histone octamer containing two molecules each of H2A, H2B, H3 and H4 assembled in one H3-H4 heterotetramer and two H2A-H2B heterodimers. The octamer wraps approximately 147 bp of DNA.</text>
</comment>
<dbReference type="Gene3D" id="1.10.20.10">
    <property type="entry name" value="Histone, subunit A"/>
    <property type="match status" value="1"/>
</dbReference>
<dbReference type="Proteomes" id="UP001620626">
    <property type="component" value="Unassembled WGS sequence"/>
</dbReference>
<reference evidence="9 10" key="1">
    <citation type="submission" date="2024-10" db="EMBL/GenBank/DDBJ databases">
        <authorList>
            <person name="Kim D."/>
        </authorList>
    </citation>
    <scope>NUCLEOTIDE SEQUENCE [LARGE SCALE GENOMIC DNA]</scope>
    <source>
        <strain evidence="9">BH-2024</strain>
    </source>
</reference>
<sequence length="146" mass="15559">MPRHRAKPRSFHAGLKFPVGRVHRKMKKGPYAKRLANGVPVYMTAVLEHITGELLTKIGEITQAEGMKRLSAFHIRTAARENDELRKLFSGVSLAEVCVLPELESDAEQSSEGSGGESDSDEESTEGSASGSQEGGAAPAAAAAQQ</sequence>
<evidence type="ECO:0000256" key="3">
    <source>
        <dbReference type="ARBA" id="ARBA00010691"/>
    </source>
</evidence>
<keyword evidence="5 6" id="KW-0539">Nucleus</keyword>
<accession>A0ABD2L9M4</accession>
<keyword evidence="10" id="KW-1185">Reference proteome</keyword>
<dbReference type="AlphaFoldDB" id="A0ABD2L9M4"/>
<dbReference type="InterPro" id="IPR002119">
    <property type="entry name" value="Histone_H2A"/>
</dbReference>
<dbReference type="InterPro" id="IPR009072">
    <property type="entry name" value="Histone-fold"/>
</dbReference>
<dbReference type="GO" id="GO:0000786">
    <property type="term" value="C:nucleosome"/>
    <property type="evidence" value="ECO:0007669"/>
    <property type="project" value="UniProtKB-KW"/>
</dbReference>
<proteinExistence type="inferred from homology"/>
<keyword evidence="4 6" id="KW-0158">Chromosome</keyword>
<dbReference type="PRINTS" id="PR00620">
    <property type="entry name" value="HISTONEH2A"/>
</dbReference>
<dbReference type="CDD" id="cd00074">
    <property type="entry name" value="HFD_H2A"/>
    <property type="match status" value="1"/>
</dbReference>
<comment type="similarity">
    <text evidence="3 6">Belongs to the histone H2A family.</text>
</comment>
<comment type="subcellular location">
    <subcellularLocation>
        <location evidence="2">Chromosome</location>
    </subcellularLocation>
    <subcellularLocation>
        <location evidence="1 6">Nucleus</location>
    </subcellularLocation>
</comment>
<dbReference type="SUPFAM" id="SSF47113">
    <property type="entry name" value="Histone-fold"/>
    <property type="match status" value="1"/>
</dbReference>
<dbReference type="Pfam" id="PF00808">
    <property type="entry name" value="CBFD_NFYB_HMF"/>
    <property type="match status" value="1"/>
</dbReference>
<dbReference type="GO" id="GO:0003677">
    <property type="term" value="F:DNA binding"/>
    <property type="evidence" value="ECO:0007669"/>
    <property type="project" value="UniProtKB-KW"/>
</dbReference>
<dbReference type="PANTHER" id="PTHR23430">
    <property type="entry name" value="HISTONE H2A"/>
    <property type="match status" value="1"/>
</dbReference>
<evidence type="ECO:0000256" key="7">
    <source>
        <dbReference type="SAM" id="MobiDB-lite"/>
    </source>
</evidence>
<evidence type="ECO:0000313" key="9">
    <source>
        <dbReference type="EMBL" id="KAL3111174.1"/>
    </source>
</evidence>
<gene>
    <name evidence="9" type="ORF">niasHT_018048</name>
</gene>
<evidence type="ECO:0000256" key="6">
    <source>
        <dbReference type="RuleBase" id="RU003767"/>
    </source>
</evidence>
<evidence type="ECO:0000256" key="4">
    <source>
        <dbReference type="ARBA" id="ARBA00022454"/>
    </source>
</evidence>
<dbReference type="InterPro" id="IPR032458">
    <property type="entry name" value="Histone_H2A_CS"/>
</dbReference>
<dbReference type="PROSITE" id="PS00046">
    <property type="entry name" value="HISTONE_H2A"/>
    <property type="match status" value="1"/>
</dbReference>
<evidence type="ECO:0000259" key="8">
    <source>
        <dbReference type="Pfam" id="PF00808"/>
    </source>
</evidence>
<feature type="region of interest" description="Disordered" evidence="7">
    <location>
        <begin position="103"/>
        <end position="146"/>
    </location>
</feature>
<dbReference type="EMBL" id="JBICBT010000516">
    <property type="protein sequence ID" value="KAL3111174.1"/>
    <property type="molecule type" value="Genomic_DNA"/>
</dbReference>
<feature type="domain" description="Transcription factor CBF/NF-Y/archaeal histone" evidence="8">
    <location>
        <begin position="16"/>
        <end position="78"/>
    </location>
</feature>
<keyword evidence="6" id="KW-0544">Nucleosome core</keyword>
<dbReference type="SMART" id="SM00414">
    <property type="entry name" value="H2A"/>
    <property type="match status" value="1"/>
</dbReference>
<dbReference type="InterPro" id="IPR003958">
    <property type="entry name" value="CBFA_NFYB_domain"/>
</dbReference>
<evidence type="ECO:0000313" key="10">
    <source>
        <dbReference type="Proteomes" id="UP001620626"/>
    </source>
</evidence>
<feature type="compositionally biased region" description="Low complexity" evidence="7">
    <location>
        <begin position="126"/>
        <end position="146"/>
    </location>
</feature>
<keyword evidence="6" id="KW-0238">DNA-binding</keyword>
<evidence type="ECO:0000256" key="2">
    <source>
        <dbReference type="ARBA" id="ARBA00004286"/>
    </source>
</evidence>
<protein>
    <recommendedName>
        <fullName evidence="6">Histone H2A</fullName>
    </recommendedName>
</protein>
<dbReference type="GO" id="GO:0005634">
    <property type="term" value="C:nucleus"/>
    <property type="evidence" value="ECO:0007669"/>
    <property type="project" value="UniProtKB-SubCell"/>
</dbReference>
<evidence type="ECO:0000256" key="5">
    <source>
        <dbReference type="ARBA" id="ARBA00023242"/>
    </source>
</evidence>
<evidence type="ECO:0000256" key="1">
    <source>
        <dbReference type="ARBA" id="ARBA00004123"/>
    </source>
</evidence>
<name>A0ABD2L9M4_9BILA</name>
<organism evidence="9 10">
    <name type="scientific">Heterodera trifolii</name>
    <dbReference type="NCBI Taxonomy" id="157864"/>
    <lineage>
        <taxon>Eukaryota</taxon>
        <taxon>Metazoa</taxon>
        <taxon>Ecdysozoa</taxon>
        <taxon>Nematoda</taxon>
        <taxon>Chromadorea</taxon>
        <taxon>Rhabditida</taxon>
        <taxon>Tylenchina</taxon>
        <taxon>Tylenchomorpha</taxon>
        <taxon>Tylenchoidea</taxon>
        <taxon>Heteroderidae</taxon>
        <taxon>Heteroderinae</taxon>
        <taxon>Heterodera</taxon>
    </lineage>
</organism>